<evidence type="ECO:0000259" key="7">
    <source>
        <dbReference type="PROSITE" id="PS50600"/>
    </source>
</evidence>
<keyword evidence="4" id="KW-0788">Thiol protease</keyword>
<dbReference type="SUPFAM" id="SSF54001">
    <property type="entry name" value="Cysteine proteinases"/>
    <property type="match status" value="2"/>
</dbReference>
<dbReference type="GO" id="GO:0005634">
    <property type="term" value="C:nucleus"/>
    <property type="evidence" value="ECO:0000318"/>
    <property type="project" value="GO_Central"/>
</dbReference>
<reference evidence="9" key="1">
    <citation type="submission" date="2015-02" db="EMBL/GenBank/DDBJ databases">
        <title>Genome sequencing for Strongylocentrotus purpuratus.</title>
        <authorList>
            <person name="Murali S."/>
            <person name="Liu Y."/>
            <person name="Vee V."/>
            <person name="English A."/>
            <person name="Wang M."/>
            <person name="Skinner E."/>
            <person name="Han Y."/>
            <person name="Muzny D.M."/>
            <person name="Worley K.C."/>
            <person name="Gibbs R.A."/>
        </authorList>
    </citation>
    <scope>NUCLEOTIDE SEQUENCE</scope>
</reference>
<name>A0A7M7T5D3_STRPU</name>
<evidence type="ECO:0000256" key="4">
    <source>
        <dbReference type="ARBA" id="ARBA00022807"/>
    </source>
</evidence>
<dbReference type="PROSITE" id="PS50235">
    <property type="entry name" value="USP_3"/>
    <property type="match status" value="1"/>
</dbReference>
<dbReference type="GO" id="GO:0006508">
    <property type="term" value="P:proteolysis"/>
    <property type="evidence" value="ECO:0007669"/>
    <property type="project" value="UniProtKB-KW"/>
</dbReference>
<evidence type="ECO:0000313" key="9">
    <source>
        <dbReference type="Proteomes" id="UP000007110"/>
    </source>
</evidence>
<dbReference type="InterPro" id="IPR038765">
    <property type="entry name" value="Papain-like_cys_pep_sf"/>
</dbReference>
<dbReference type="GeneID" id="105447491"/>
<protein>
    <recommendedName>
        <fullName evidence="10">Ubiquitin-like protease family profile domain-containing protein</fullName>
    </recommendedName>
</protein>
<evidence type="ECO:0000256" key="1">
    <source>
        <dbReference type="ARBA" id="ARBA00005234"/>
    </source>
</evidence>
<dbReference type="RefSeq" id="XP_030855061.1">
    <property type="nucleotide sequence ID" value="XM_030999201.1"/>
</dbReference>
<dbReference type="InterPro" id="IPR028889">
    <property type="entry name" value="USP"/>
</dbReference>
<dbReference type="EnsemblMetazoa" id="XM_030999201">
    <property type="protein sequence ID" value="XP_030855061"/>
    <property type="gene ID" value="LOC105447491"/>
</dbReference>
<dbReference type="GO" id="GO:0016579">
    <property type="term" value="P:protein deubiquitination"/>
    <property type="evidence" value="ECO:0007669"/>
    <property type="project" value="InterPro"/>
</dbReference>
<keyword evidence="3" id="KW-0378">Hydrolase</keyword>
<dbReference type="PANTHER" id="PTHR12606:SF141">
    <property type="entry name" value="GH15225P-RELATED"/>
    <property type="match status" value="1"/>
</dbReference>
<keyword evidence="9" id="KW-1185">Reference proteome</keyword>
<dbReference type="PROSITE" id="PS00973">
    <property type="entry name" value="USP_2"/>
    <property type="match status" value="1"/>
</dbReference>
<dbReference type="Gene3D" id="3.90.70.10">
    <property type="entry name" value="Cysteine proteinases"/>
    <property type="match status" value="1"/>
</dbReference>
<evidence type="ECO:0000259" key="6">
    <source>
        <dbReference type="PROSITE" id="PS50235"/>
    </source>
</evidence>
<feature type="region of interest" description="Disordered" evidence="5">
    <location>
        <begin position="200"/>
        <end position="247"/>
    </location>
</feature>
<dbReference type="Gene3D" id="3.40.395.10">
    <property type="entry name" value="Adenoviral Proteinase, Chain A"/>
    <property type="match status" value="1"/>
</dbReference>
<dbReference type="InterPro" id="IPR001394">
    <property type="entry name" value="Peptidase_C19_UCH"/>
</dbReference>
<dbReference type="GO" id="GO:0016926">
    <property type="term" value="P:protein desumoylation"/>
    <property type="evidence" value="ECO:0000318"/>
    <property type="project" value="GO_Central"/>
</dbReference>
<evidence type="ECO:0000256" key="2">
    <source>
        <dbReference type="ARBA" id="ARBA00022670"/>
    </source>
</evidence>
<dbReference type="InterPro" id="IPR003653">
    <property type="entry name" value="Peptidase_C48_C"/>
</dbReference>
<dbReference type="CDD" id="cd02257">
    <property type="entry name" value="Peptidase_C19"/>
    <property type="match status" value="1"/>
</dbReference>
<dbReference type="Pfam" id="PF00443">
    <property type="entry name" value="UCH"/>
    <property type="match status" value="1"/>
</dbReference>
<feature type="compositionally biased region" description="Polar residues" evidence="5">
    <location>
        <begin position="213"/>
        <end position="229"/>
    </location>
</feature>
<dbReference type="PANTHER" id="PTHR12606">
    <property type="entry name" value="SENTRIN/SUMO-SPECIFIC PROTEASE"/>
    <property type="match status" value="1"/>
</dbReference>
<sequence>MSNIGLNTFEVEQCVACTNCFERTLSRRHEFTEIIVPVLHDWDNISLQNEVDRVTRYPDLIEGGTPCDKCHNIGLRVTQKEMKTVPQFLMFVMQRNQGRGKMLAPVEPPDEIVMTYSGGAGNTEKTCLFQLKSVVVHKGDTCDQGHYVTMVREPAAESGWIICDDHIIETARPEDISAVYDQCYMIIYERMAVVRTDTGDSTNRQIPVPGSGTEFSTSEQQFFHTTTPTERADHKKRQRRKCKKRKESAMRDDVIEAIKLNCRKKPNAVMRQVNKIAIKYRDMQTLLGRNWLNDVIINGYLEMIDLKSRNDDGQPRIYPFFSQWYQQVNSRGETSLRRMARLIDLAECDWLLFPVNTGVHWYLIAINPKEKMVVSLDSLQGDNATEIVLAVQVVRSLWKEKYGLSFDCQMMVVPTPRQHNSDDCGVYLCYFAYYLSVEKDVRRMRDIDSKKYRHTMIHNLYRGSFTC</sequence>
<evidence type="ECO:0008006" key="10">
    <source>
        <dbReference type="Google" id="ProtNLM"/>
    </source>
</evidence>
<dbReference type="OrthoDB" id="6478337at2759"/>
<dbReference type="GO" id="GO:0016929">
    <property type="term" value="F:deSUMOylase activity"/>
    <property type="evidence" value="ECO:0000318"/>
    <property type="project" value="GO_Central"/>
</dbReference>
<feature type="domain" description="Ubiquitin-like protease family profile" evidence="7">
    <location>
        <begin position="276"/>
        <end position="435"/>
    </location>
</feature>
<dbReference type="Pfam" id="PF02902">
    <property type="entry name" value="Peptidase_C48"/>
    <property type="match status" value="1"/>
</dbReference>
<dbReference type="PROSITE" id="PS50600">
    <property type="entry name" value="ULP_PROTEASE"/>
    <property type="match status" value="1"/>
</dbReference>
<comment type="similarity">
    <text evidence="1">Belongs to the peptidase C48 family.</text>
</comment>
<accession>A0A7M7T5D3</accession>
<dbReference type="KEGG" id="spu:105447491"/>
<dbReference type="AlphaFoldDB" id="A0A7M7T5D3"/>
<evidence type="ECO:0000256" key="5">
    <source>
        <dbReference type="SAM" id="MobiDB-lite"/>
    </source>
</evidence>
<dbReference type="InParanoid" id="A0A7M7T5D3"/>
<keyword evidence="2" id="KW-0645">Protease</keyword>
<dbReference type="InterPro" id="IPR018200">
    <property type="entry name" value="USP_CS"/>
</dbReference>
<reference evidence="8" key="2">
    <citation type="submission" date="2021-01" db="UniProtKB">
        <authorList>
            <consortium name="EnsemblMetazoa"/>
        </authorList>
    </citation>
    <scope>IDENTIFICATION</scope>
</reference>
<proteinExistence type="inferred from homology"/>
<feature type="domain" description="USP" evidence="6">
    <location>
        <begin position="1"/>
        <end position="191"/>
    </location>
</feature>
<dbReference type="GO" id="GO:0004843">
    <property type="term" value="F:cysteine-type deubiquitinase activity"/>
    <property type="evidence" value="ECO:0007669"/>
    <property type="project" value="InterPro"/>
</dbReference>
<evidence type="ECO:0000313" key="8">
    <source>
        <dbReference type="EnsemblMetazoa" id="XP_030855061"/>
    </source>
</evidence>
<dbReference type="Proteomes" id="UP000007110">
    <property type="component" value="Unassembled WGS sequence"/>
</dbReference>
<feature type="compositionally biased region" description="Basic residues" evidence="5">
    <location>
        <begin position="234"/>
        <end position="246"/>
    </location>
</feature>
<organism evidence="8 9">
    <name type="scientific">Strongylocentrotus purpuratus</name>
    <name type="common">Purple sea urchin</name>
    <dbReference type="NCBI Taxonomy" id="7668"/>
    <lineage>
        <taxon>Eukaryota</taxon>
        <taxon>Metazoa</taxon>
        <taxon>Echinodermata</taxon>
        <taxon>Eleutherozoa</taxon>
        <taxon>Echinozoa</taxon>
        <taxon>Echinoidea</taxon>
        <taxon>Euechinoidea</taxon>
        <taxon>Echinacea</taxon>
        <taxon>Camarodonta</taxon>
        <taxon>Echinidea</taxon>
        <taxon>Strongylocentrotidae</taxon>
        <taxon>Strongylocentrotus</taxon>
    </lineage>
</organism>
<evidence type="ECO:0000256" key="3">
    <source>
        <dbReference type="ARBA" id="ARBA00022801"/>
    </source>
</evidence>